<accession>A0ACC6J9K9</accession>
<evidence type="ECO:0000313" key="1">
    <source>
        <dbReference type="EMBL" id="MDR6459524.1"/>
    </source>
</evidence>
<evidence type="ECO:0000313" key="2">
    <source>
        <dbReference type="Proteomes" id="UP001184833"/>
    </source>
</evidence>
<gene>
    <name evidence="1" type="ORF">J2786_002631</name>
</gene>
<proteinExistence type="predicted"/>
<reference evidence="1" key="1">
    <citation type="submission" date="2023-07" db="EMBL/GenBank/DDBJ databases">
        <title>Sorghum-associated microbial communities from plants grown in Nebraska, USA.</title>
        <authorList>
            <person name="Schachtman D."/>
        </authorList>
    </citation>
    <scope>NUCLEOTIDE SEQUENCE</scope>
    <source>
        <strain evidence="1">DS2329</strain>
    </source>
</reference>
<comment type="caution">
    <text evidence="1">The sequence shown here is derived from an EMBL/GenBank/DDBJ whole genome shotgun (WGS) entry which is preliminary data.</text>
</comment>
<organism evidence="1 2">
    <name type="scientific">Chryseobacterium vietnamense</name>
    <dbReference type="NCBI Taxonomy" id="866785"/>
    <lineage>
        <taxon>Bacteria</taxon>
        <taxon>Pseudomonadati</taxon>
        <taxon>Bacteroidota</taxon>
        <taxon>Flavobacteriia</taxon>
        <taxon>Flavobacteriales</taxon>
        <taxon>Weeksellaceae</taxon>
        <taxon>Chryseobacterium group</taxon>
        <taxon>Chryseobacterium</taxon>
    </lineage>
</organism>
<dbReference type="EMBL" id="JAVDQX010000002">
    <property type="protein sequence ID" value="MDR6459524.1"/>
    <property type="molecule type" value="Genomic_DNA"/>
</dbReference>
<name>A0ACC6J9K9_9FLAO</name>
<dbReference type="Proteomes" id="UP001184833">
    <property type="component" value="Unassembled WGS sequence"/>
</dbReference>
<protein>
    <submittedName>
        <fullName evidence="1">Uncharacterized protein</fullName>
    </submittedName>
</protein>
<sequence>MIVDTSGTLAPALICFIGFPTTKIFTDDGKKAYTPIGLFSIHPVNDRRVWKGFSAAEGRAETKNHKINSCYHFVQMQCTLKERLLSLSSCTLSDSS</sequence>
<keyword evidence="2" id="KW-1185">Reference proteome</keyword>